<proteinExistence type="predicted"/>
<dbReference type="RefSeq" id="WP_158618729.1">
    <property type="nucleotide sequence ID" value="NZ_AP018449.1"/>
</dbReference>
<evidence type="ECO:0000313" key="2">
    <source>
        <dbReference type="EMBL" id="BBB91451.1"/>
    </source>
</evidence>
<dbReference type="Pfam" id="PF11738">
    <property type="entry name" value="DUF3298"/>
    <property type="match status" value="1"/>
</dbReference>
<dbReference type="Gene3D" id="3.30.565.40">
    <property type="entry name" value="Fervidobacterium nodosum Rt17-B1 like"/>
    <property type="match status" value="1"/>
</dbReference>
<dbReference type="InterPro" id="IPR037126">
    <property type="entry name" value="PdaC/RsiV-like_sf"/>
</dbReference>
<gene>
    <name evidence="2" type="ORF">MAMMFC1_02135</name>
</gene>
<dbReference type="Gene3D" id="3.90.640.20">
    <property type="entry name" value="Heat-shock cognate protein, ATPase"/>
    <property type="match status" value="1"/>
</dbReference>
<accession>A0A348AK53</accession>
<dbReference type="KEGG" id="mana:MAMMFC1_02135"/>
<dbReference type="EMBL" id="AP018449">
    <property type="protein sequence ID" value="BBB91451.1"/>
    <property type="molecule type" value="Genomic_DNA"/>
</dbReference>
<dbReference type="Proteomes" id="UP000276437">
    <property type="component" value="Chromosome"/>
</dbReference>
<evidence type="ECO:0000313" key="3">
    <source>
        <dbReference type="Proteomes" id="UP000276437"/>
    </source>
</evidence>
<organism evidence="2 3">
    <name type="scientific">Methylomusa anaerophila</name>
    <dbReference type="NCBI Taxonomy" id="1930071"/>
    <lineage>
        <taxon>Bacteria</taxon>
        <taxon>Bacillati</taxon>
        <taxon>Bacillota</taxon>
        <taxon>Negativicutes</taxon>
        <taxon>Selenomonadales</taxon>
        <taxon>Sporomusaceae</taxon>
        <taxon>Methylomusa</taxon>
    </lineage>
</organism>
<name>A0A348AK53_9FIRM</name>
<evidence type="ECO:0000259" key="1">
    <source>
        <dbReference type="Pfam" id="PF11738"/>
    </source>
</evidence>
<protein>
    <recommendedName>
        <fullName evidence="1">DUF3298 domain-containing protein</fullName>
    </recommendedName>
</protein>
<dbReference type="AlphaFoldDB" id="A0A348AK53"/>
<keyword evidence="3" id="KW-1185">Reference proteome</keyword>
<dbReference type="OrthoDB" id="5637at2"/>
<reference evidence="2 3" key="1">
    <citation type="journal article" date="2018" name="Int. J. Syst. Evol. Microbiol.">
        <title>Methylomusa anaerophila gen. nov., sp. nov., an anaerobic methanol-utilizing bacterium isolated from a microbial fuel cell.</title>
        <authorList>
            <person name="Amano N."/>
            <person name="Yamamuro A."/>
            <person name="Miyahara M."/>
            <person name="Kouzuma A."/>
            <person name="Abe T."/>
            <person name="Watanabe K."/>
        </authorList>
    </citation>
    <scope>NUCLEOTIDE SEQUENCE [LARGE SCALE GENOMIC DNA]</scope>
    <source>
        <strain evidence="2 3">MMFC1</strain>
    </source>
</reference>
<dbReference type="InterPro" id="IPR021729">
    <property type="entry name" value="DUF3298"/>
</dbReference>
<sequence>MKIVKYVLCIVFLVALAGGGYRLYKLSTQPVYANVLPRDVTILTSQTVWPHIEDLPDSAVQNQLNQYFQQELDRFTGSVEGSGASVQVDYRVGFNKNNILSLTVTEFVSPPRAAHPMTYLKAFTVNLKTGRLYQFSELFSPDSDYRSRINAIIHKQINEKQITFITPYDGIKESGQEFYLTPAALVVYYQLYEYTPYVYGFLKFPIPLADIADLLMPEVRQAVP</sequence>
<feature type="domain" description="DUF3298" evidence="1">
    <location>
        <begin position="137"/>
        <end position="208"/>
    </location>
</feature>